<organism evidence="1 2">
    <name type="scientific">Gemmobacter megaterium</name>
    <dbReference type="NCBI Taxonomy" id="1086013"/>
    <lineage>
        <taxon>Bacteria</taxon>
        <taxon>Pseudomonadati</taxon>
        <taxon>Pseudomonadota</taxon>
        <taxon>Alphaproteobacteria</taxon>
        <taxon>Rhodobacterales</taxon>
        <taxon>Paracoccaceae</taxon>
        <taxon>Gemmobacter</taxon>
    </lineage>
</organism>
<accession>A0A1N7QBY8</accession>
<reference evidence="1 2" key="1">
    <citation type="submission" date="2017-01" db="EMBL/GenBank/DDBJ databases">
        <authorList>
            <person name="Mah S.A."/>
            <person name="Swanson W.J."/>
            <person name="Moy G.W."/>
            <person name="Vacquier V.D."/>
        </authorList>
    </citation>
    <scope>NUCLEOTIDE SEQUENCE [LARGE SCALE GENOMIC DNA]</scope>
    <source>
        <strain evidence="1 2">DSM 26375</strain>
    </source>
</reference>
<sequence>MSMLRPGEWDADPDTYEVIWKPTPKQAVFLECDDFEVLYGGAAGGGKSDALLIDALCLQHDGIDNPNHRAVLFRRSFPELRDLIGRSLEVYKDLDPGASYNSTEKVWTFSSGAKVEFGYLQNDSDRLKYRGRAWNYIGFDELTLWPTPTCYLYLFSRCRSTDKTLPRYIRATTNPDGPGQKWVMERWGIQEDGKATCIPVDIVDEELGTITTMFRQFIPARLSENTHLGGTGYREALLQLPPEERDALLMGLWRQGRIRGAYYANEMQKLRAEGRIRHVPYSTGLPVHTFWDLGWNDTTAIWFMQQVAGETRFIKAYENSGESLEHYAKFLLATGYNLSGTHYLPHDAANKSLQTGKSAVQLLQELLPGLRFEIVPRVQEVLTGINQTRLALGHNVYFDADECGDGIVAMDNYRKKYNARLDAFTDEPEHDRYSNYADALRQWGQSVDFLHPKNNSASKRPRRTSGLTA</sequence>
<dbReference type="Pfam" id="PF03237">
    <property type="entry name" value="Terminase_6N"/>
    <property type="match status" value="1"/>
</dbReference>
<gene>
    <name evidence="1" type="ORF">SAMN05421774_10870</name>
</gene>
<proteinExistence type="predicted"/>
<dbReference type="EMBL" id="FTOT01000008">
    <property type="protein sequence ID" value="SIT20067.1"/>
    <property type="molecule type" value="Genomic_DNA"/>
</dbReference>
<protein>
    <submittedName>
        <fullName evidence="1">Terminase-like family protein</fullName>
    </submittedName>
</protein>
<evidence type="ECO:0000313" key="1">
    <source>
        <dbReference type="EMBL" id="SIT20067.1"/>
    </source>
</evidence>
<dbReference type="Gene3D" id="3.40.50.300">
    <property type="entry name" value="P-loop containing nucleotide triphosphate hydrolases"/>
    <property type="match status" value="1"/>
</dbReference>
<dbReference type="STRING" id="1086013.SAMN05421774_10870"/>
<name>A0A1N7QBY8_9RHOB</name>
<dbReference type="AlphaFoldDB" id="A0A1N7QBY8"/>
<evidence type="ECO:0000313" key="2">
    <source>
        <dbReference type="Proteomes" id="UP000186141"/>
    </source>
</evidence>
<dbReference type="Gene3D" id="3.30.420.280">
    <property type="match status" value="1"/>
</dbReference>
<dbReference type="Proteomes" id="UP000186141">
    <property type="component" value="Unassembled WGS sequence"/>
</dbReference>
<keyword evidence="2" id="KW-1185">Reference proteome</keyword>
<dbReference type="RefSeq" id="WP_076533567.1">
    <property type="nucleotide sequence ID" value="NZ_BMEH01000008.1"/>
</dbReference>
<dbReference type="InterPro" id="IPR027417">
    <property type="entry name" value="P-loop_NTPase"/>
</dbReference>